<sequence>MHFLIPGKGHTGSRLDMCVLYVLYFYAACFLCASGVQRFLAIQGPLVVLQHHIW</sequence>
<keyword evidence="1" id="KW-1133">Transmembrane helix</keyword>
<feature type="transmembrane region" description="Helical" evidence="1">
    <location>
        <begin position="21"/>
        <end position="40"/>
    </location>
</feature>
<evidence type="ECO:0000256" key="1">
    <source>
        <dbReference type="SAM" id="Phobius"/>
    </source>
</evidence>
<organism evidence="2">
    <name type="scientific">Arion vulgaris</name>
    <dbReference type="NCBI Taxonomy" id="1028688"/>
    <lineage>
        <taxon>Eukaryota</taxon>
        <taxon>Metazoa</taxon>
        <taxon>Spiralia</taxon>
        <taxon>Lophotrochozoa</taxon>
        <taxon>Mollusca</taxon>
        <taxon>Gastropoda</taxon>
        <taxon>Heterobranchia</taxon>
        <taxon>Euthyneura</taxon>
        <taxon>Panpulmonata</taxon>
        <taxon>Eupulmonata</taxon>
        <taxon>Stylommatophora</taxon>
        <taxon>Helicina</taxon>
        <taxon>Arionoidea</taxon>
        <taxon>Arionidae</taxon>
        <taxon>Arion</taxon>
    </lineage>
</organism>
<accession>A0A0B7BAR6</accession>
<dbReference type="EMBL" id="HACG01043097">
    <property type="protein sequence ID" value="CEK89962.1"/>
    <property type="molecule type" value="Transcribed_RNA"/>
</dbReference>
<gene>
    <name evidence="2" type="primary">ORF173837</name>
</gene>
<proteinExistence type="predicted"/>
<keyword evidence="1" id="KW-0472">Membrane</keyword>
<dbReference type="AlphaFoldDB" id="A0A0B7BAR6"/>
<protein>
    <submittedName>
        <fullName evidence="2">Uncharacterized protein</fullName>
    </submittedName>
</protein>
<reference evidence="2" key="1">
    <citation type="submission" date="2014-12" db="EMBL/GenBank/DDBJ databases">
        <title>Insight into the proteome of Arion vulgaris.</title>
        <authorList>
            <person name="Aradska J."/>
            <person name="Bulat T."/>
            <person name="Smidak R."/>
            <person name="Sarate P."/>
            <person name="Gangsoo J."/>
            <person name="Sialana F."/>
            <person name="Bilban M."/>
            <person name="Lubec G."/>
        </authorList>
    </citation>
    <scope>NUCLEOTIDE SEQUENCE</scope>
    <source>
        <tissue evidence="2">Skin</tissue>
    </source>
</reference>
<evidence type="ECO:0000313" key="2">
    <source>
        <dbReference type="EMBL" id="CEK89962.1"/>
    </source>
</evidence>
<keyword evidence="1" id="KW-0812">Transmembrane</keyword>
<name>A0A0B7BAR6_9EUPU</name>